<dbReference type="EMBL" id="BARS01048483">
    <property type="protein sequence ID" value="GAG36977.1"/>
    <property type="molecule type" value="Genomic_DNA"/>
</dbReference>
<evidence type="ECO:0000256" key="1">
    <source>
        <dbReference type="SAM" id="MobiDB-lite"/>
    </source>
</evidence>
<feature type="non-terminal residue" evidence="2">
    <location>
        <position position="50"/>
    </location>
</feature>
<dbReference type="AlphaFoldDB" id="X0XNU7"/>
<gene>
    <name evidence="2" type="ORF">S01H1_72657</name>
</gene>
<name>X0XNU7_9ZZZZ</name>
<reference evidence="2" key="1">
    <citation type="journal article" date="2014" name="Front. Microbiol.">
        <title>High frequency of phylogenetically diverse reductive dehalogenase-homologous genes in deep subseafloor sedimentary metagenomes.</title>
        <authorList>
            <person name="Kawai M."/>
            <person name="Futagami T."/>
            <person name="Toyoda A."/>
            <person name="Takaki Y."/>
            <person name="Nishi S."/>
            <person name="Hori S."/>
            <person name="Arai W."/>
            <person name="Tsubouchi T."/>
            <person name="Morono Y."/>
            <person name="Uchiyama I."/>
            <person name="Ito T."/>
            <person name="Fujiyama A."/>
            <person name="Inagaki F."/>
            <person name="Takami H."/>
        </authorList>
    </citation>
    <scope>NUCLEOTIDE SEQUENCE</scope>
    <source>
        <strain evidence="2">Expedition CK06-06</strain>
    </source>
</reference>
<protein>
    <submittedName>
        <fullName evidence="2">Uncharacterized protein</fullName>
    </submittedName>
</protein>
<comment type="caution">
    <text evidence="2">The sequence shown here is derived from an EMBL/GenBank/DDBJ whole genome shotgun (WGS) entry which is preliminary data.</text>
</comment>
<organism evidence="2">
    <name type="scientific">marine sediment metagenome</name>
    <dbReference type="NCBI Taxonomy" id="412755"/>
    <lineage>
        <taxon>unclassified sequences</taxon>
        <taxon>metagenomes</taxon>
        <taxon>ecological metagenomes</taxon>
    </lineage>
</organism>
<sequence length="50" mass="5495">MALMLGSGKSMEHSEAQGQRELVSSTQLPTDNRDKELMEAWGITFGPPCE</sequence>
<proteinExistence type="predicted"/>
<accession>X0XNU7</accession>
<feature type="region of interest" description="Disordered" evidence="1">
    <location>
        <begin position="1"/>
        <end position="50"/>
    </location>
</feature>
<evidence type="ECO:0000313" key="2">
    <source>
        <dbReference type="EMBL" id="GAG36977.1"/>
    </source>
</evidence>